<evidence type="ECO:0000256" key="1">
    <source>
        <dbReference type="ARBA" id="ARBA00022490"/>
    </source>
</evidence>
<dbReference type="CDD" id="cd00419">
    <property type="entry name" value="Ferrochelatase_C"/>
    <property type="match status" value="1"/>
</dbReference>
<dbReference type="SUPFAM" id="SSF53800">
    <property type="entry name" value="Chelatase"/>
    <property type="match status" value="1"/>
</dbReference>
<keyword evidence="5" id="KW-0456">Lyase</keyword>
<keyword evidence="3" id="KW-0408">Iron</keyword>
<dbReference type="FunFam" id="3.40.50.1400:FF:000002">
    <property type="entry name" value="Ferrochelatase"/>
    <property type="match status" value="1"/>
</dbReference>
<keyword evidence="2" id="KW-0479">Metal-binding</keyword>
<dbReference type="PANTHER" id="PTHR11108">
    <property type="entry name" value="FERROCHELATASE"/>
    <property type="match status" value="1"/>
</dbReference>
<dbReference type="Pfam" id="PF00762">
    <property type="entry name" value="Ferrochelatase"/>
    <property type="match status" value="1"/>
</dbReference>
<dbReference type="InterPro" id="IPR033644">
    <property type="entry name" value="Ferrochelatase_C"/>
</dbReference>
<proteinExistence type="predicted"/>
<dbReference type="InterPro" id="IPR019772">
    <property type="entry name" value="Ferrochelatase_AS"/>
</dbReference>
<dbReference type="GO" id="GO:0004325">
    <property type="term" value="F:ferrochelatase activity"/>
    <property type="evidence" value="ECO:0007669"/>
    <property type="project" value="InterPro"/>
</dbReference>
<dbReference type="AlphaFoldDB" id="T1AMB8"/>
<keyword evidence="1" id="KW-0963">Cytoplasm</keyword>
<name>T1AMB8_9ZZZZ</name>
<evidence type="ECO:0000256" key="6">
    <source>
        <dbReference type="ARBA" id="ARBA00023244"/>
    </source>
</evidence>
<protein>
    <submittedName>
        <fullName evidence="7">Ferrochelatase</fullName>
    </submittedName>
</protein>
<keyword evidence="4" id="KW-0350">Heme biosynthesis</keyword>
<gene>
    <name evidence="7" type="ORF">B2A_04731</name>
</gene>
<sequence>DYHGDVGHLDALAESVRRHWALHGRGQKLLLSFHGIPQRCVLAGDPYYCQCLSTARLLRERLGLCAEDVLLSFQSRVGPERWLQPVTDATLRALPAQGVKRLDVICPGFAADCLETLEEIALRGKADFLGAGGESFHYIPALNAEPAQVSALADLLGTHLAGWPEAAGHDAPAYAALQADARQRAAHDSNR</sequence>
<dbReference type="PANTHER" id="PTHR11108:SF1">
    <property type="entry name" value="FERROCHELATASE, MITOCHONDRIAL"/>
    <property type="match status" value="1"/>
</dbReference>
<evidence type="ECO:0000256" key="2">
    <source>
        <dbReference type="ARBA" id="ARBA00022723"/>
    </source>
</evidence>
<dbReference type="EMBL" id="AUZZ01003206">
    <property type="protein sequence ID" value="EQD57588.1"/>
    <property type="molecule type" value="Genomic_DNA"/>
</dbReference>
<dbReference type="InterPro" id="IPR001015">
    <property type="entry name" value="Ferrochelatase"/>
</dbReference>
<dbReference type="Gene3D" id="3.40.50.1400">
    <property type="match status" value="2"/>
</dbReference>
<evidence type="ECO:0000256" key="5">
    <source>
        <dbReference type="ARBA" id="ARBA00023239"/>
    </source>
</evidence>
<dbReference type="GO" id="GO:0006783">
    <property type="term" value="P:heme biosynthetic process"/>
    <property type="evidence" value="ECO:0007669"/>
    <property type="project" value="UniProtKB-KW"/>
</dbReference>
<reference evidence="7" key="1">
    <citation type="submission" date="2013-08" db="EMBL/GenBank/DDBJ databases">
        <authorList>
            <person name="Mendez C."/>
            <person name="Richter M."/>
            <person name="Ferrer M."/>
            <person name="Sanchez J."/>
        </authorList>
    </citation>
    <scope>NUCLEOTIDE SEQUENCE</scope>
</reference>
<dbReference type="PROSITE" id="PS00534">
    <property type="entry name" value="FERROCHELATASE"/>
    <property type="match status" value="1"/>
</dbReference>
<dbReference type="GO" id="GO:0046872">
    <property type="term" value="F:metal ion binding"/>
    <property type="evidence" value="ECO:0007669"/>
    <property type="project" value="UniProtKB-KW"/>
</dbReference>
<keyword evidence="6" id="KW-0627">Porphyrin biosynthesis</keyword>
<evidence type="ECO:0000256" key="3">
    <source>
        <dbReference type="ARBA" id="ARBA00023004"/>
    </source>
</evidence>
<comment type="caution">
    <text evidence="7">The sequence shown here is derived from an EMBL/GenBank/DDBJ whole genome shotgun (WGS) entry which is preliminary data.</text>
</comment>
<evidence type="ECO:0000313" key="7">
    <source>
        <dbReference type="EMBL" id="EQD57588.1"/>
    </source>
</evidence>
<reference evidence="7" key="2">
    <citation type="journal article" date="2014" name="ISME J.">
        <title>Microbial stratification in low pH oxic and suboxic macroscopic growths along an acid mine drainage.</title>
        <authorList>
            <person name="Mendez-Garcia C."/>
            <person name="Mesa V."/>
            <person name="Sprenger R.R."/>
            <person name="Richter M."/>
            <person name="Diez M.S."/>
            <person name="Solano J."/>
            <person name="Bargiela R."/>
            <person name="Golyshina O.V."/>
            <person name="Manteca A."/>
            <person name="Ramos J.L."/>
            <person name="Gallego J.R."/>
            <person name="Llorente I."/>
            <person name="Martins Dos Santos V.A."/>
            <person name="Jensen O.N."/>
            <person name="Pelaez A.I."/>
            <person name="Sanchez J."/>
            <person name="Ferrer M."/>
        </authorList>
    </citation>
    <scope>NUCLEOTIDE SEQUENCE</scope>
</reference>
<accession>T1AMB8</accession>
<organism evidence="7">
    <name type="scientific">mine drainage metagenome</name>
    <dbReference type="NCBI Taxonomy" id="410659"/>
    <lineage>
        <taxon>unclassified sequences</taxon>
        <taxon>metagenomes</taxon>
        <taxon>ecological metagenomes</taxon>
    </lineage>
</organism>
<dbReference type="NCBIfam" id="TIGR00109">
    <property type="entry name" value="hemH"/>
    <property type="match status" value="1"/>
</dbReference>
<evidence type="ECO:0000256" key="4">
    <source>
        <dbReference type="ARBA" id="ARBA00023133"/>
    </source>
</evidence>
<feature type="non-terminal residue" evidence="7">
    <location>
        <position position="1"/>
    </location>
</feature>